<dbReference type="GO" id="GO:0016020">
    <property type="term" value="C:membrane"/>
    <property type="evidence" value="ECO:0007669"/>
    <property type="project" value="UniProtKB-SubCell"/>
</dbReference>
<evidence type="ECO:0000256" key="9">
    <source>
        <dbReference type="ARBA" id="ARBA00022884"/>
    </source>
</evidence>
<dbReference type="GO" id="GO:0022627">
    <property type="term" value="C:cytosolic small ribosomal subunit"/>
    <property type="evidence" value="ECO:0007669"/>
    <property type="project" value="TreeGrafter"/>
</dbReference>
<dbReference type="Pfam" id="PF16205">
    <property type="entry name" value="Ribosomal_S17_N"/>
    <property type="match status" value="1"/>
</dbReference>
<dbReference type="Gene3D" id="2.40.50.1000">
    <property type="match status" value="1"/>
</dbReference>
<feature type="domain" description="EF-hand" evidence="22">
    <location>
        <begin position="1265"/>
        <end position="1296"/>
    </location>
</feature>
<dbReference type="InterPro" id="IPR000266">
    <property type="entry name" value="Ribosomal_uS17"/>
</dbReference>
<evidence type="ECO:0000313" key="24">
    <source>
        <dbReference type="Proteomes" id="UP000626109"/>
    </source>
</evidence>
<evidence type="ECO:0000256" key="20">
    <source>
        <dbReference type="RuleBase" id="RU003872"/>
    </source>
</evidence>
<name>A0A813IIN7_POLGL</name>
<keyword evidence="4" id="KW-0488">Methylation</keyword>
<evidence type="ECO:0000256" key="13">
    <source>
        <dbReference type="ARBA" id="ARBA00022990"/>
    </source>
</evidence>
<dbReference type="PANTHER" id="PTHR10744">
    <property type="entry name" value="40S RIBOSOMAL PROTEIN S11 FAMILY MEMBER"/>
    <property type="match status" value="1"/>
</dbReference>
<feature type="transmembrane region" description="Helical" evidence="21">
    <location>
        <begin position="1073"/>
        <end position="1092"/>
    </location>
</feature>
<feature type="transmembrane region" description="Helical" evidence="21">
    <location>
        <begin position="1005"/>
        <end position="1030"/>
    </location>
</feature>
<protein>
    <recommendedName>
        <fullName evidence="18">Small ribosomal subunit protein uS17</fullName>
    </recommendedName>
    <alternativeName>
        <fullName evidence="19">40S ribosomal protein S11</fullName>
    </alternativeName>
</protein>
<feature type="transmembrane region" description="Helical" evidence="21">
    <location>
        <begin position="963"/>
        <end position="985"/>
    </location>
</feature>
<dbReference type="PROSITE" id="PS00056">
    <property type="entry name" value="RIBOSOMAL_S17"/>
    <property type="match status" value="1"/>
</dbReference>
<keyword evidence="6" id="KW-0597">Phosphoprotein</keyword>
<dbReference type="SUPFAM" id="SSF47473">
    <property type="entry name" value="EF-hand"/>
    <property type="match status" value="1"/>
</dbReference>
<keyword evidence="7 21" id="KW-0812">Transmembrane</keyword>
<keyword evidence="17" id="KW-0449">Lipoprotein</keyword>
<feature type="transmembrane region" description="Helical" evidence="21">
    <location>
        <begin position="1390"/>
        <end position="1410"/>
    </location>
</feature>
<comment type="similarity">
    <text evidence="3 20">Belongs to the universal ribosomal protein uS17 family.</text>
</comment>
<comment type="caution">
    <text evidence="23">The sequence shown here is derived from an EMBL/GenBank/DDBJ whole genome shotgun (WGS) entry which is preliminary data.</text>
</comment>
<dbReference type="CDD" id="cd00364">
    <property type="entry name" value="Ribosomal_uS17"/>
    <property type="match status" value="1"/>
</dbReference>
<evidence type="ECO:0000256" key="2">
    <source>
        <dbReference type="ARBA" id="ARBA00004496"/>
    </source>
</evidence>
<proteinExistence type="inferred from homology"/>
<dbReference type="GO" id="GO:0003723">
    <property type="term" value="F:RNA binding"/>
    <property type="evidence" value="ECO:0007669"/>
    <property type="project" value="UniProtKB-KW"/>
</dbReference>
<gene>
    <name evidence="23" type="ORF">PGLA2088_LOCUS10610</name>
</gene>
<dbReference type="GO" id="GO:0006412">
    <property type="term" value="P:translation"/>
    <property type="evidence" value="ECO:0007669"/>
    <property type="project" value="InterPro"/>
</dbReference>
<feature type="transmembrane region" description="Helical" evidence="21">
    <location>
        <begin position="1431"/>
        <end position="1450"/>
    </location>
</feature>
<dbReference type="Pfam" id="PF00366">
    <property type="entry name" value="Ribosomal_S17"/>
    <property type="match status" value="1"/>
</dbReference>
<keyword evidence="9" id="KW-0694">RNA-binding</keyword>
<dbReference type="InterPro" id="IPR002048">
    <property type="entry name" value="EF_hand_dom"/>
</dbReference>
<evidence type="ECO:0000256" key="10">
    <source>
        <dbReference type="ARBA" id="ARBA00022934"/>
    </source>
</evidence>
<evidence type="ECO:0000256" key="4">
    <source>
        <dbReference type="ARBA" id="ARBA00022481"/>
    </source>
</evidence>
<dbReference type="PRINTS" id="PR00973">
    <property type="entry name" value="RIBOSOMALS17"/>
</dbReference>
<keyword evidence="5" id="KW-0963">Cytoplasm</keyword>
<keyword evidence="10" id="KW-0164">Citrullination</keyword>
<dbReference type="InterPro" id="IPR004837">
    <property type="entry name" value="NaCa_Exmemb"/>
</dbReference>
<organism evidence="23 24">
    <name type="scientific">Polarella glacialis</name>
    <name type="common">Dinoflagellate</name>
    <dbReference type="NCBI Taxonomy" id="89957"/>
    <lineage>
        <taxon>Eukaryota</taxon>
        <taxon>Sar</taxon>
        <taxon>Alveolata</taxon>
        <taxon>Dinophyceae</taxon>
        <taxon>Suessiales</taxon>
        <taxon>Suessiaceae</taxon>
        <taxon>Polarella</taxon>
    </lineage>
</organism>
<evidence type="ECO:0000256" key="12">
    <source>
        <dbReference type="ARBA" id="ARBA00022989"/>
    </source>
</evidence>
<dbReference type="GO" id="GO:0055085">
    <property type="term" value="P:transmembrane transport"/>
    <property type="evidence" value="ECO:0007669"/>
    <property type="project" value="InterPro"/>
</dbReference>
<keyword evidence="11 20" id="KW-0689">Ribosomal protein</keyword>
<feature type="transmembrane region" description="Helical" evidence="21">
    <location>
        <begin position="1115"/>
        <end position="1134"/>
    </location>
</feature>
<dbReference type="InterPro" id="IPR025714">
    <property type="entry name" value="Methyltranfer_dom"/>
</dbReference>
<dbReference type="Gene3D" id="3.40.50.150">
    <property type="entry name" value="Vaccinia Virus protein VP39"/>
    <property type="match status" value="1"/>
</dbReference>
<evidence type="ECO:0000256" key="16">
    <source>
        <dbReference type="ARBA" id="ARBA00023274"/>
    </source>
</evidence>
<dbReference type="EMBL" id="CAJNNW010011952">
    <property type="protein sequence ID" value="CAE8653761.1"/>
    <property type="molecule type" value="Genomic_DNA"/>
</dbReference>
<dbReference type="InterPro" id="IPR029063">
    <property type="entry name" value="SAM-dependent_MTases_sf"/>
</dbReference>
<dbReference type="SUPFAM" id="SSF53335">
    <property type="entry name" value="S-adenosyl-L-methionine-dependent methyltransferases"/>
    <property type="match status" value="1"/>
</dbReference>
<dbReference type="InterPro" id="IPR012340">
    <property type="entry name" value="NA-bd_OB-fold"/>
</dbReference>
<dbReference type="InterPro" id="IPR032440">
    <property type="entry name" value="Ribosomal_uS17_N"/>
</dbReference>
<accession>A0A813IIN7</accession>
<evidence type="ECO:0000256" key="5">
    <source>
        <dbReference type="ARBA" id="ARBA00022490"/>
    </source>
</evidence>
<evidence type="ECO:0000256" key="11">
    <source>
        <dbReference type="ARBA" id="ARBA00022980"/>
    </source>
</evidence>
<evidence type="ECO:0000256" key="1">
    <source>
        <dbReference type="ARBA" id="ARBA00004141"/>
    </source>
</evidence>
<evidence type="ECO:0000256" key="14">
    <source>
        <dbReference type="ARBA" id="ARBA00023136"/>
    </source>
</evidence>
<dbReference type="Gene3D" id="1.10.238.10">
    <property type="entry name" value="EF-hand"/>
    <property type="match status" value="1"/>
</dbReference>
<dbReference type="PROSITE" id="PS00018">
    <property type="entry name" value="EF_HAND_1"/>
    <property type="match status" value="1"/>
</dbReference>
<feature type="transmembrane region" description="Helical" evidence="21">
    <location>
        <begin position="1456"/>
        <end position="1475"/>
    </location>
</feature>
<dbReference type="InterPro" id="IPR018247">
    <property type="entry name" value="EF_Hand_1_Ca_BS"/>
</dbReference>
<evidence type="ECO:0000256" key="8">
    <source>
        <dbReference type="ARBA" id="ARBA00022837"/>
    </source>
</evidence>
<keyword evidence="13" id="KW-0007">Acetylation</keyword>
<dbReference type="Proteomes" id="UP000626109">
    <property type="component" value="Unassembled WGS sequence"/>
</dbReference>
<feature type="transmembrane region" description="Helical" evidence="21">
    <location>
        <begin position="1482"/>
        <end position="1502"/>
    </location>
</feature>
<keyword evidence="16 20" id="KW-0687">Ribonucleoprotein</keyword>
<dbReference type="CDD" id="cd02440">
    <property type="entry name" value="AdoMet_MTases"/>
    <property type="match status" value="1"/>
</dbReference>
<evidence type="ECO:0000256" key="6">
    <source>
        <dbReference type="ARBA" id="ARBA00022553"/>
    </source>
</evidence>
<dbReference type="Pfam" id="PF13847">
    <property type="entry name" value="Methyltransf_31"/>
    <property type="match status" value="1"/>
</dbReference>
<dbReference type="FunFam" id="2.40.50.1000:FF:000008">
    <property type="entry name" value="40S ribosomal protein S11"/>
    <property type="match status" value="1"/>
</dbReference>
<evidence type="ECO:0000256" key="3">
    <source>
        <dbReference type="ARBA" id="ARBA00010254"/>
    </source>
</evidence>
<dbReference type="SUPFAM" id="SSF50249">
    <property type="entry name" value="Nucleic acid-binding proteins"/>
    <property type="match status" value="1"/>
</dbReference>
<keyword evidence="8" id="KW-0106">Calcium</keyword>
<dbReference type="PROSITE" id="PS50222">
    <property type="entry name" value="EF_HAND_2"/>
    <property type="match status" value="1"/>
</dbReference>
<dbReference type="InterPro" id="IPR011992">
    <property type="entry name" value="EF-hand-dom_pair"/>
</dbReference>
<dbReference type="PANTHER" id="PTHR10744:SF9">
    <property type="entry name" value="40S RIBOSOMAL PROTEIN S11-RELATED"/>
    <property type="match status" value="1"/>
</dbReference>
<keyword evidence="12 21" id="KW-1133">Transmembrane helix</keyword>
<evidence type="ECO:0000256" key="19">
    <source>
        <dbReference type="ARBA" id="ARBA00035471"/>
    </source>
</evidence>
<dbReference type="InterPro" id="IPR019979">
    <property type="entry name" value="Ribosomal_uS17_CS"/>
</dbReference>
<evidence type="ECO:0000259" key="22">
    <source>
        <dbReference type="PROSITE" id="PS50222"/>
    </source>
</evidence>
<reference evidence="23" key="1">
    <citation type="submission" date="2021-02" db="EMBL/GenBank/DDBJ databases">
        <authorList>
            <person name="Dougan E. K."/>
            <person name="Rhodes N."/>
            <person name="Thang M."/>
            <person name="Chan C."/>
        </authorList>
    </citation>
    <scope>NUCLEOTIDE SEQUENCE</scope>
</reference>
<sequence length="1509" mass="165416">MDQTEKSFQKQDAVFIGSKRLLGKKSKKAARYWRNVGLGFSTPKEAKEGNFVDKKCPFTGNVSIRGKILKGMCISTKMKRTIVIRRNYLHYIKKFHRFEKRHSNLAVHCSPAFEVTEGDIITAGQCRPLSKTVRFNVVKVEKNQIFGTARHVKPCGKVQGAQCAKSPRLVGFRKKRAPGQHIHDAQSRLGSTHPDHAPMRIWSCLLTAAAADLCCRFRVCVCIYTRLETGLPADTVYVEYSAAHVLISVHSVLSADVLLKLKDTVHIYVASPSGPDDLAGLVSHGSTDGIASDAHGKIRRCRSRTEQALHCSKCRCFLSRCKVLAALAHGWAALREAAVEHLLSELPDFPAKPLLLVTPTILQAGALQTEKVLGAWPQVLARGDAAFAAAQAALTLPANDALAADDKEDSSSGEWLSADQLMKLAQAGQASAASGSTGAASWQPLFEAVGKVLERRVAELSANGRAQLSAQLKAGWGLGACSKTSFLRTTLAMGMIGGSGVSSSGHLNLESLGSTGRSSKMVFYLPHDCHEVCYLPHDCQVFEEDEACQVFGEDTCQFFEEDDKVITRGKWMPRRKAEALAAAAFVLAASLKRSLGSRSTAFSSAKKSLVFRSITFSSVRKSVALGKLQQQHQQQQFPLPVQPYSYSAFEQWFKAQRWEGKDLALTPSWSWFGISEALNGPHSEWFAGHDMEVVTVVAKHINRFLFMESIMRGGNEESQASLAMHLLILKLLEQDLVSGGRAIRALDVGCGTGWLLQAFALMNKNPGSRISGFDIDIDGVQLAQSLLSQHSAISWPLSPAELLPEGSFQVVNLGMAVLGEESEAFSALTRLLAEGGCLTVPVCVGPVCVDGKCSADFRLYRRRGDTLIQEAGGYTVSFIAPLDQPKELPACDFRHYEDVAFLSYPFLIPLRRRVEPQYSSFVILKLNGMPCFDMHAGFEHFLFFGKRYVLFSAASMLSDGSELLLFIPKIAGLVGSVVLPVLGAVPDGMMVLFSGLGPVEKAQESVAVGVGALAGSTIMLLTIPWFLGVLGGRVDIIDNKPQYHAEIKLTKTGAKETLFDTGIRYNSQIRANAKIMFVTSLTYLVIQVPAFMQDSQRKTGIKLEEIQHENTAENGYALAGMLVCLFEFFAYLYMQYLASLPETTAPASSAEVFKEKVAGFVSKVKKLLFGIGLSPGPIRAYTPGQMIVKAQQLGIKGYMAEFRSQYELHSQDQEANRKLLDGVTFDSNFRGLLKYFYGKYADSAKGIKMGDFERLLKDLRLDAYDAQGIYRQVDVNNDGAIDVEEFVECFKVLAALPPMEGKKWKGYSVPVTPQAGKSVSLEEEDEEVEVEEVEEVPEDLKDLSVEDQRRQILARACQQMGIGTLLVLIFSDPMVDVLGEIGKQTGIPAFYISFILAPLASNASELVAAYNYAQKKTSKTITISLNTLEGAACMNNTFCLGIFLALVYFQGLAWKFTAETISILVVQFVMAIVVLMESTQRVWHACFIVMLFPGALALVYFLENVVGLD</sequence>
<dbReference type="GO" id="GO:0005509">
    <property type="term" value="F:calcium ion binding"/>
    <property type="evidence" value="ECO:0007669"/>
    <property type="project" value="InterPro"/>
</dbReference>
<evidence type="ECO:0000256" key="18">
    <source>
        <dbReference type="ARBA" id="ARBA00035164"/>
    </source>
</evidence>
<evidence type="ECO:0000256" key="7">
    <source>
        <dbReference type="ARBA" id="ARBA00022692"/>
    </source>
</evidence>
<keyword evidence="14 21" id="KW-0472">Membrane</keyword>
<evidence type="ECO:0000256" key="21">
    <source>
        <dbReference type="SAM" id="Phobius"/>
    </source>
</evidence>
<keyword evidence="15" id="KW-0564">Palmitate</keyword>
<comment type="subcellular location">
    <subcellularLocation>
        <location evidence="2">Cytoplasm</location>
    </subcellularLocation>
    <subcellularLocation>
        <location evidence="1">Membrane</location>
        <topology evidence="1">Multi-pass membrane protein</topology>
    </subcellularLocation>
</comment>
<evidence type="ECO:0000256" key="15">
    <source>
        <dbReference type="ARBA" id="ARBA00023139"/>
    </source>
</evidence>
<evidence type="ECO:0000256" key="17">
    <source>
        <dbReference type="ARBA" id="ARBA00023288"/>
    </source>
</evidence>
<dbReference type="GO" id="GO:0003735">
    <property type="term" value="F:structural constituent of ribosome"/>
    <property type="evidence" value="ECO:0007669"/>
    <property type="project" value="InterPro"/>
</dbReference>
<dbReference type="Pfam" id="PF01699">
    <property type="entry name" value="Na_Ca_ex"/>
    <property type="match status" value="1"/>
</dbReference>
<evidence type="ECO:0000313" key="23">
    <source>
        <dbReference type="EMBL" id="CAE8653761.1"/>
    </source>
</evidence>